<gene>
    <name evidence="2" type="ORF">RJT34_18790</name>
</gene>
<evidence type="ECO:0000313" key="3">
    <source>
        <dbReference type="Proteomes" id="UP001359559"/>
    </source>
</evidence>
<protein>
    <submittedName>
        <fullName evidence="2">Uncharacterized protein</fullName>
    </submittedName>
</protein>
<feature type="chain" id="PRO_5042814134" evidence="1">
    <location>
        <begin position="29"/>
        <end position="112"/>
    </location>
</feature>
<evidence type="ECO:0000256" key="1">
    <source>
        <dbReference type="SAM" id="SignalP"/>
    </source>
</evidence>
<keyword evidence="1" id="KW-0732">Signal</keyword>
<dbReference type="EMBL" id="JAYKXN010000004">
    <property type="protein sequence ID" value="KAK7295876.1"/>
    <property type="molecule type" value="Genomic_DNA"/>
</dbReference>
<evidence type="ECO:0000313" key="2">
    <source>
        <dbReference type="EMBL" id="KAK7295876.1"/>
    </source>
</evidence>
<comment type="caution">
    <text evidence="2">The sequence shown here is derived from an EMBL/GenBank/DDBJ whole genome shotgun (WGS) entry which is preliminary data.</text>
</comment>
<dbReference type="AlphaFoldDB" id="A0AAN9JD05"/>
<feature type="signal peptide" evidence="1">
    <location>
        <begin position="1"/>
        <end position="28"/>
    </location>
</feature>
<proteinExistence type="predicted"/>
<name>A0AAN9JD05_CLITE</name>
<keyword evidence="3" id="KW-1185">Reference proteome</keyword>
<organism evidence="2 3">
    <name type="scientific">Clitoria ternatea</name>
    <name type="common">Butterfly pea</name>
    <dbReference type="NCBI Taxonomy" id="43366"/>
    <lineage>
        <taxon>Eukaryota</taxon>
        <taxon>Viridiplantae</taxon>
        <taxon>Streptophyta</taxon>
        <taxon>Embryophyta</taxon>
        <taxon>Tracheophyta</taxon>
        <taxon>Spermatophyta</taxon>
        <taxon>Magnoliopsida</taxon>
        <taxon>eudicotyledons</taxon>
        <taxon>Gunneridae</taxon>
        <taxon>Pentapetalae</taxon>
        <taxon>rosids</taxon>
        <taxon>fabids</taxon>
        <taxon>Fabales</taxon>
        <taxon>Fabaceae</taxon>
        <taxon>Papilionoideae</taxon>
        <taxon>50 kb inversion clade</taxon>
        <taxon>NPAAA clade</taxon>
        <taxon>indigoferoid/millettioid clade</taxon>
        <taxon>Phaseoleae</taxon>
        <taxon>Clitoria</taxon>
    </lineage>
</organism>
<dbReference type="Proteomes" id="UP001359559">
    <property type="component" value="Unassembled WGS sequence"/>
</dbReference>
<accession>A0AAN9JD05</accession>
<reference evidence="2 3" key="1">
    <citation type="submission" date="2024-01" db="EMBL/GenBank/DDBJ databases">
        <title>The genomes of 5 underutilized Papilionoideae crops provide insights into root nodulation and disease resistance.</title>
        <authorList>
            <person name="Yuan L."/>
        </authorList>
    </citation>
    <scope>NUCLEOTIDE SEQUENCE [LARGE SCALE GENOMIC DNA]</scope>
    <source>
        <strain evidence="2">LY-2023</strain>
        <tissue evidence="2">Leaf</tissue>
    </source>
</reference>
<sequence>MGTLALEPQLSILAWADWTLAYVRWVTAWSGSSSSDAPLICCACERLSTQDVHSHIGILLQFWFSVFRGDRIQLQLQLCFIRKRLRKQDVGYSKAQEHSPWLLRIEAFLYCC</sequence>